<organism evidence="5 6">
    <name type="scientific">Janthinobacterium agaricidamnosum</name>
    <dbReference type="NCBI Taxonomy" id="55508"/>
    <lineage>
        <taxon>Bacteria</taxon>
        <taxon>Pseudomonadati</taxon>
        <taxon>Pseudomonadota</taxon>
        <taxon>Betaproteobacteria</taxon>
        <taxon>Burkholderiales</taxon>
        <taxon>Oxalobacteraceae</taxon>
        <taxon>Janthinobacterium</taxon>
    </lineage>
</organism>
<evidence type="ECO:0000313" key="5">
    <source>
        <dbReference type="EMBL" id="AYM76503.1"/>
    </source>
</evidence>
<keyword evidence="5" id="KW-0966">Cell projection</keyword>
<keyword evidence="3" id="KW-0975">Bacterial flagellum</keyword>
<dbReference type="PANTHER" id="PTHR30435">
    <property type="entry name" value="FLAGELLAR PROTEIN"/>
    <property type="match status" value="1"/>
</dbReference>
<dbReference type="InterPro" id="IPR001444">
    <property type="entry name" value="Flag_bb_rod_N"/>
</dbReference>
<name>A0A3G2E922_9BURK</name>
<dbReference type="AlphaFoldDB" id="A0A3G2E922"/>
<dbReference type="PROSITE" id="PS00588">
    <property type="entry name" value="FLAGELLA_BB_ROD"/>
    <property type="match status" value="1"/>
</dbReference>
<dbReference type="PANTHER" id="PTHR30435:SF12">
    <property type="entry name" value="FLAGELLAR BASAL BODY ROD PROTEIN FLGB"/>
    <property type="match status" value="1"/>
</dbReference>
<keyword evidence="6" id="KW-1185">Reference proteome</keyword>
<reference evidence="5 6" key="1">
    <citation type="submission" date="2018-10" db="EMBL/GenBank/DDBJ databases">
        <title>Effects of UV and annual dynamics of microbial communities in freshwater RAS systems.</title>
        <authorList>
            <person name="Bekkelund A.K."/>
            <person name="Hansen B.R."/>
            <person name="Stokken H."/>
            <person name="Eriksen B.F."/>
            <person name="Kashulin N.A."/>
        </authorList>
    </citation>
    <scope>NUCLEOTIDE SEQUENCE [LARGE SCALE GENOMIC DNA]</scope>
    <source>
        <strain evidence="5 6">BHSEK</strain>
    </source>
</reference>
<proteinExistence type="inferred from homology"/>
<keyword evidence="5" id="KW-0969">Cilium</keyword>
<feature type="domain" description="Flagellar basal body rod protein N-terminal" evidence="4">
    <location>
        <begin position="34"/>
        <end position="58"/>
    </location>
</feature>
<comment type="subcellular location">
    <subcellularLocation>
        <location evidence="1">Bacterial flagellum basal body</location>
    </subcellularLocation>
</comment>
<dbReference type="InterPro" id="IPR019776">
    <property type="entry name" value="Flagellar_basal_body_rod_CS"/>
</dbReference>
<evidence type="ECO:0000313" key="6">
    <source>
        <dbReference type="Proteomes" id="UP000279594"/>
    </source>
</evidence>
<evidence type="ECO:0000256" key="3">
    <source>
        <dbReference type="ARBA" id="ARBA00023143"/>
    </source>
</evidence>
<comment type="similarity">
    <text evidence="2">Belongs to the flagella basal body rod proteins family.</text>
</comment>
<dbReference type="EMBL" id="CP033019">
    <property type="protein sequence ID" value="AYM76503.1"/>
    <property type="molecule type" value="Genomic_DNA"/>
</dbReference>
<gene>
    <name evidence="5" type="ORF">D9M09_12385</name>
</gene>
<dbReference type="Proteomes" id="UP000279594">
    <property type="component" value="Chromosome"/>
</dbReference>
<evidence type="ECO:0000256" key="1">
    <source>
        <dbReference type="ARBA" id="ARBA00004117"/>
    </source>
</evidence>
<accession>A0A3G2E922</accession>
<dbReference type="Pfam" id="PF00460">
    <property type="entry name" value="Flg_bb_rod"/>
    <property type="match status" value="1"/>
</dbReference>
<dbReference type="RefSeq" id="WP_099764762.1">
    <property type="nucleotide sequence ID" value="NZ_CP033019.1"/>
</dbReference>
<sequence>MALPPVATIQHTQFDLPLNLTAAKIWQQPSINERALGLRAYRQELLASNIANADTPGYVAVDIDVEKALKTGKSKDDVSLQFRLPAQGSIDGNTVDMDVERAQFAHNSLMYEYSVDRVKGRFKELDDLLKNTPY</sequence>
<evidence type="ECO:0000259" key="4">
    <source>
        <dbReference type="Pfam" id="PF00460"/>
    </source>
</evidence>
<dbReference type="GO" id="GO:0009425">
    <property type="term" value="C:bacterial-type flagellum basal body"/>
    <property type="evidence" value="ECO:0007669"/>
    <property type="project" value="UniProtKB-SubCell"/>
</dbReference>
<keyword evidence="5" id="KW-0282">Flagellum</keyword>
<evidence type="ECO:0000256" key="2">
    <source>
        <dbReference type="ARBA" id="ARBA00009677"/>
    </source>
</evidence>
<protein>
    <submittedName>
        <fullName evidence="5">Flagellar basal body rod protein FlgB</fullName>
    </submittedName>
</protein>